<proteinExistence type="predicted"/>
<feature type="region of interest" description="Disordered" evidence="1">
    <location>
        <begin position="1"/>
        <end position="113"/>
    </location>
</feature>
<evidence type="ECO:0000313" key="3">
    <source>
        <dbReference type="Proteomes" id="UP000244073"/>
    </source>
</evidence>
<dbReference type="VEuPathDB" id="FungiDB:P175DRAFT_0496570"/>
<reference evidence="2 3" key="1">
    <citation type="journal article" date="2018" name="Proc. Natl. Acad. Sci. U.S.A.">
        <title>Linking secondary metabolites to gene clusters through genome sequencing of six diverse Aspergillus species.</title>
        <authorList>
            <person name="Kaerboelling I."/>
            <person name="Vesth T.C."/>
            <person name="Frisvad J.C."/>
            <person name="Nybo J.L."/>
            <person name="Theobald S."/>
            <person name="Kuo A."/>
            <person name="Bowyer P."/>
            <person name="Matsuda Y."/>
            <person name="Mondo S."/>
            <person name="Lyhne E.K."/>
            <person name="Kogle M.E."/>
            <person name="Clum A."/>
            <person name="Lipzen A."/>
            <person name="Salamov A."/>
            <person name="Ngan C.Y."/>
            <person name="Daum C."/>
            <person name="Chiniquy J."/>
            <person name="Barry K."/>
            <person name="LaButti K."/>
            <person name="Haridas S."/>
            <person name="Simmons B.A."/>
            <person name="Magnuson J.K."/>
            <person name="Mortensen U.H."/>
            <person name="Larsen T.O."/>
            <person name="Grigoriev I.V."/>
            <person name="Baker S.E."/>
            <person name="Andersen M.R."/>
        </authorList>
    </citation>
    <scope>NUCLEOTIDE SEQUENCE [LARGE SCALE GENOMIC DNA]</scope>
    <source>
        <strain evidence="2 3">IBT 24754</strain>
    </source>
</reference>
<organism evidence="2 3">
    <name type="scientific">Aspergillus ochraceoroseus IBT 24754</name>
    <dbReference type="NCBI Taxonomy" id="1392256"/>
    <lineage>
        <taxon>Eukaryota</taxon>
        <taxon>Fungi</taxon>
        <taxon>Dikarya</taxon>
        <taxon>Ascomycota</taxon>
        <taxon>Pezizomycotina</taxon>
        <taxon>Eurotiomycetes</taxon>
        <taxon>Eurotiomycetidae</taxon>
        <taxon>Eurotiales</taxon>
        <taxon>Aspergillaceae</taxon>
        <taxon>Aspergillus</taxon>
        <taxon>Aspergillus subgen. Nidulantes</taxon>
    </lineage>
</organism>
<dbReference type="EMBL" id="MSFN02000012">
    <property type="protein sequence ID" value="PTU17047.1"/>
    <property type="molecule type" value="Genomic_DNA"/>
</dbReference>
<feature type="region of interest" description="Disordered" evidence="1">
    <location>
        <begin position="200"/>
        <end position="221"/>
    </location>
</feature>
<name>A0A2T5LL91_9EURO</name>
<dbReference type="OrthoDB" id="4349176at2759"/>
<gene>
    <name evidence="2" type="ORF">P175DRAFT_0496570</name>
</gene>
<feature type="region of interest" description="Disordered" evidence="1">
    <location>
        <begin position="139"/>
        <end position="173"/>
    </location>
</feature>
<accession>A0A2T5LL91</accession>
<dbReference type="GeneID" id="63813013"/>
<dbReference type="Proteomes" id="UP000244073">
    <property type="component" value="Unassembled WGS sequence"/>
</dbReference>
<comment type="caution">
    <text evidence="2">The sequence shown here is derived from an EMBL/GenBank/DDBJ whole genome shotgun (WGS) entry which is preliminary data.</text>
</comment>
<dbReference type="AlphaFoldDB" id="A0A2T5LL91"/>
<feature type="compositionally biased region" description="Low complexity" evidence="1">
    <location>
        <begin position="139"/>
        <end position="156"/>
    </location>
</feature>
<sequence>MDLSSLEGLPIQDTRFCGSGSGSGSSWNNSTPHIILDHVESPVSPLDPVRDLPPRPASTDATPRRRKYPGTASNAGIWQSSPSPNPLPASQPSPCAILSSPAPRDTRTHTSSLSTPHQLVWLESEQTWVLTTTTITTTTTTTTTATNPPTATTPTTLYPSQYRTSHRGLSHSRSMEVYPSTEADDIPPPYEQHIYDQPLGPDPVVVRAPAPPEVAPSAGGSRWAAVARRINRTAPI</sequence>
<evidence type="ECO:0000313" key="2">
    <source>
        <dbReference type="EMBL" id="PTU17047.1"/>
    </source>
</evidence>
<dbReference type="RefSeq" id="XP_040748439.1">
    <property type="nucleotide sequence ID" value="XM_040896131.1"/>
</dbReference>
<protein>
    <submittedName>
        <fullName evidence="2">Uncharacterized protein</fullName>
    </submittedName>
</protein>
<evidence type="ECO:0000256" key="1">
    <source>
        <dbReference type="SAM" id="MobiDB-lite"/>
    </source>
</evidence>
<feature type="compositionally biased region" description="Polar residues" evidence="1">
    <location>
        <begin position="71"/>
        <end position="82"/>
    </location>
</feature>